<reference evidence="5" key="2">
    <citation type="submission" date="2020-09" db="EMBL/GenBank/DDBJ databases">
        <authorList>
            <person name="Sun Q."/>
            <person name="Ohkuma M."/>
        </authorList>
    </citation>
    <scope>NUCLEOTIDE SEQUENCE</scope>
    <source>
        <strain evidence="5">JCM 5069</strain>
    </source>
</reference>
<dbReference type="SUPFAM" id="SSF48008">
    <property type="entry name" value="GntR ligand-binding domain-like"/>
    <property type="match status" value="1"/>
</dbReference>
<dbReference type="PANTHER" id="PTHR43537">
    <property type="entry name" value="TRANSCRIPTIONAL REGULATOR, GNTR FAMILY"/>
    <property type="match status" value="1"/>
</dbReference>
<keyword evidence="6" id="KW-1185">Reference proteome</keyword>
<dbReference type="Gene3D" id="1.10.10.10">
    <property type="entry name" value="Winged helix-like DNA-binding domain superfamily/Winged helix DNA-binding domain"/>
    <property type="match status" value="1"/>
</dbReference>
<keyword evidence="3" id="KW-0804">Transcription</keyword>
<evidence type="ECO:0000313" key="6">
    <source>
        <dbReference type="Proteomes" id="UP000603708"/>
    </source>
</evidence>
<dbReference type="PROSITE" id="PS50949">
    <property type="entry name" value="HTH_GNTR"/>
    <property type="match status" value="1"/>
</dbReference>
<dbReference type="AlphaFoldDB" id="A0A919KZ92"/>
<dbReference type="SMART" id="SM00345">
    <property type="entry name" value="HTH_GNTR"/>
    <property type="match status" value="1"/>
</dbReference>
<dbReference type="InterPro" id="IPR008920">
    <property type="entry name" value="TF_FadR/GntR_C"/>
</dbReference>
<evidence type="ECO:0000313" key="5">
    <source>
        <dbReference type="EMBL" id="GHH77171.1"/>
    </source>
</evidence>
<dbReference type="Pfam" id="PF00392">
    <property type="entry name" value="GntR"/>
    <property type="match status" value="1"/>
</dbReference>
<dbReference type="CDD" id="cd07377">
    <property type="entry name" value="WHTH_GntR"/>
    <property type="match status" value="1"/>
</dbReference>
<accession>A0A919KZ92</accession>
<keyword evidence="1" id="KW-0805">Transcription regulation</keyword>
<dbReference type="InterPro" id="IPR036388">
    <property type="entry name" value="WH-like_DNA-bd_sf"/>
</dbReference>
<gene>
    <name evidence="5" type="ORF">GCM10018793_24580</name>
</gene>
<proteinExistence type="predicted"/>
<reference evidence="5" key="1">
    <citation type="journal article" date="2014" name="Int. J. Syst. Evol. Microbiol.">
        <title>Complete genome sequence of Corynebacterium casei LMG S-19264T (=DSM 44701T), isolated from a smear-ripened cheese.</title>
        <authorList>
            <consortium name="US DOE Joint Genome Institute (JGI-PGF)"/>
            <person name="Walter F."/>
            <person name="Albersmeier A."/>
            <person name="Kalinowski J."/>
            <person name="Ruckert C."/>
        </authorList>
    </citation>
    <scope>NUCLEOTIDE SEQUENCE</scope>
    <source>
        <strain evidence="5">JCM 5069</strain>
    </source>
</reference>
<dbReference type="InterPro" id="IPR000524">
    <property type="entry name" value="Tscrpt_reg_HTH_GntR"/>
</dbReference>
<evidence type="ECO:0000259" key="4">
    <source>
        <dbReference type="PROSITE" id="PS50949"/>
    </source>
</evidence>
<evidence type="ECO:0000256" key="3">
    <source>
        <dbReference type="ARBA" id="ARBA00023163"/>
    </source>
</evidence>
<dbReference type="GO" id="GO:0003700">
    <property type="term" value="F:DNA-binding transcription factor activity"/>
    <property type="evidence" value="ECO:0007669"/>
    <property type="project" value="InterPro"/>
</dbReference>
<comment type="caution">
    <text evidence="5">The sequence shown here is derived from an EMBL/GenBank/DDBJ whole genome shotgun (WGS) entry which is preliminary data.</text>
</comment>
<dbReference type="EMBL" id="BNCD01000006">
    <property type="protein sequence ID" value="GHH77171.1"/>
    <property type="molecule type" value="Genomic_DNA"/>
</dbReference>
<dbReference type="SUPFAM" id="SSF46785">
    <property type="entry name" value="Winged helix' DNA-binding domain"/>
    <property type="match status" value="1"/>
</dbReference>
<dbReference type="GO" id="GO:0003677">
    <property type="term" value="F:DNA binding"/>
    <property type="evidence" value="ECO:0007669"/>
    <property type="project" value="UniProtKB-KW"/>
</dbReference>
<keyword evidence="2" id="KW-0238">DNA-binding</keyword>
<dbReference type="Gene3D" id="1.20.120.530">
    <property type="entry name" value="GntR ligand-binding domain-like"/>
    <property type="match status" value="1"/>
</dbReference>
<sequence>MAMDGAAGTGPVLPVTARLTAGEREILRVLGRSQEPDSVRDAILVSIGADIIEGRLHPGDDLNSVELARRFRSSRTPVREALATLEREGLVEIAARKRPRVRRLGIDEVREIYELRGELYGLVSRRIVEHCTDAQLEELGAVQAELEAAGAGRELDRYFWLNVAFRNTEARLAANETVRGVLDSVGVRTLHLRHLSLSLPGRLDTSVADHRRLMQAYRDRESELASALTRSIVRRGLAAVERSGWTGAAG</sequence>
<dbReference type="Proteomes" id="UP000603708">
    <property type="component" value="Unassembled WGS sequence"/>
</dbReference>
<name>A0A919KZ92_9ACTN</name>
<feature type="domain" description="HTH gntR-type" evidence="4">
    <location>
        <begin position="37"/>
        <end position="104"/>
    </location>
</feature>
<dbReference type="InterPro" id="IPR011711">
    <property type="entry name" value="GntR_C"/>
</dbReference>
<organism evidence="5 6">
    <name type="scientific">Streptomyces sulfonofaciens</name>
    <dbReference type="NCBI Taxonomy" id="68272"/>
    <lineage>
        <taxon>Bacteria</taxon>
        <taxon>Bacillati</taxon>
        <taxon>Actinomycetota</taxon>
        <taxon>Actinomycetes</taxon>
        <taxon>Kitasatosporales</taxon>
        <taxon>Streptomycetaceae</taxon>
        <taxon>Streptomyces</taxon>
    </lineage>
</organism>
<dbReference type="Pfam" id="PF07729">
    <property type="entry name" value="FCD"/>
    <property type="match status" value="1"/>
</dbReference>
<dbReference type="InterPro" id="IPR036390">
    <property type="entry name" value="WH_DNA-bd_sf"/>
</dbReference>
<dbReference type="SMART" id="SM00895">
    <property type="entry name" value="FCD"/>
    <property type="match status" value="1"/>
</dbReference>
<evidence type="ECO:0000256" key="1">
    <source>
        <dbReference type="ARBA" id="ARBA00023015"/>
    </source>
</evidence>
<dbReference type="PANTHER" id="PTHR43537:SF24">
    <property type="entry name" value="GLUCONATE OPERON TRANSCRIPTIONAL REPRESSOR"/>
    <property type="match status" value="1"/>
</dbReference>
<evidence type="ECO:0000256" key="2">
    <source>
        <dbReference type="ARBA" id="ARBA00023125"/>
    </source>
</evidence>
<protein>
    <submittedName>
        <fullName evidence="5">GntR family transcriptional regulator</fullName>
    </submittedName>
</protein>